<organism evidence="10 11">
    <name type="scientific">Ancylobacter defluvii</name>
    <dbReference type="NCBI Taxonomy" id="1282440"/>
    <lineage>
        <taxon>Bacteria</taxon>
        <taxon>Pseudomonadati</taxon>
        <taxon>Pseudomonadota</taxon>
        <taxon>Alphaproteobacteria</taxon>
        <taxon>Hyphomicrobiales</taxon>
        <taxon>Xanthobacteraceae</taxon>
        <taxon>Ancylobacter</taxon>
    </lineage>
</organism>
<keyword evidence="11" id="KW-1185">Reference proteome</keyword>
<sequence>MRAAAARTGGHGPIGWVAGVSLAVIVAVPFVFIVLQAIFPELGRGSLAAPLQHLPKTLGDPALLRLAGNTLIIGLGVVAGCTLIGVPLAVVRALFKVPCALAWDVAFLVPFMIPPYIATLGWIMTMQPRGYLQQLTGFNLGPLLFSVPGMILIMSLNLFPVVYFAVSRTIEAVGTRYADVGRVFGARPGRAFFRITLPLATPGLAASLLLVFALAIEEYGTPAALGTRFGFEVLVTGIENRISDWPIDLPGAAILSLLLVALSLVAFLIQRRILSSRNFDTVGGKPQAKDKRPLGAWALPVGLAFALVALLATGVPLAAILATALSKTISGGLKPANMGLQNFEEVLGNAGGALQALMNSLSLGIGTALVAGALGALTAYAVVKGSGRGRPVLDVLAMLPSALPGVVVAVGMILAWNQPALPFTPYNTAFILLLAYCCILLPQPVRYATAAFQQIGDNLEAAARVAGAGPFTVFRRIMLPLILPSLITSMLLVFAVASRELVASLLVAPVGMMTIAGFIWRQFEQGSVGLGMTMSFIAIVLTTLIPMLLIAALRRFAGARFTGLH</sequence>
<keyword evidence="7 8" id="KW-0472">Membrane</keyword>
<dbReference type="EMBL" id="BSFM01000014">
    <property type="protein sequence ID" value="GLK84826.1"/>
    <property type="molecule type" value="Genomic_DNA"/>
</dbReference>
<feature type="transmembrane region" description="Helical" evidence="8">
    <location>
        <begin position="249"/>
        <end position="269"/>
    </location>
</feature>
<comment type="caution">
    <text evidence="10">The sequence shown here is derived from an EMBL/GenBank/DDBJ whole genome shotgun (WGS) entry which is preliminary data.</text>
</comment>
<feature type="transmembrane region" description="Helical" evidence="8">
    <location>
        <begin position="532"/>
        <end position="553"/>
    </location>
</feature>
<feature type="transmembrane region" description="Helical" evidence="8">
    <location>
        <begin position="143"/>
        <end position="166"/>
    </location>
</feature>
<reference evidence="10" key="2">
    <citation type="submission" date="2023-01" db="EMBL/GenBank/DDBJ databases">
        <authorList>
            <person name="Sun Q."/>
            <person name="Evtushenko L."/>
        </authorList>
    </citation>
    <scope>NUCLEOTIDE SEQUENCE</scope>
    <source>
        <strain evidence="10">VKM B-2789</strain>
    </source>
</reference>
<dbReference type="PANTHER" id="PTHR43357:SF3">
    <property type="entry name" value="FE(3+)-TRANSPORT SYSTEM PERMEASE PROTEIN FBPB 2"/>
    <property type="match status" value="1"/>
</dbReference>
<proteinExistence type="inferred from homology"/>
<dbReference type="PANTHER" id="PTHR43357">
    <property type="entry name" value="INNER MEMBRANE ABC TRANSPORTER PERMEASE PROTEIN YDCV"/>
    <property type="match status" value="1"/>
</dbReference>
<keyword evidence="3" id="KW-1003">Cell membrane</keyword>
<keyword evidence="4" id="KW-0997">Cell inner membrane</keyword>
<dbReference type="Proteomes" id="UP001143330">
    <property type="component" value="Unassembled WGS sequence"/>
</dbReference>
<evidence type="ECO:0000313" key="10">
    <source>
        <dbReference type="EMBL" id="GLK84826.1"/>
    </source>
</evidence>
<evidence type="ECO:0000256" key="2">
    <source>
        <dbReference type="ARBA" id="ARBA00022448"/>
    </source>
</evidence>
<evidence type="ECO:0000256" key="1">
    <source>
        <dbReference type="ARBA" id="ARBA00004429"/>
    </source>
</evidence>
<dbReference type="SUPFAM" id="SSF161098">
    <property type="entry name" value="MetI-like"/>
    <property type="match status" value="2"/>
</dbReference>
<dbReference type="InterPro" id="IPR035906">
    <property type="entry name" value="MetI-like_sf"/>
</dbReference>
<dbReference type="PROSITE" id="PS50928">
    <property type="entry name" value="ABC_TM1"/>
    <property type="match status" value="2"/>
</dbReference>
<dbReference type="InterPro" id="IPR000515">
    <property type="entry name" value="MetI-like"/>
</dbReference>
<evidence type="ECO:0000256" key="7">
    <source>
        <dbReference type="ARBA" id="ARBA00023136"/>
    </source>
</evidence>
<reference evidence="10" key="1">
    <citation type="journal article" date="2014" name="Int. J. Syst. Evol. Microbiol.">
        <title>Complete genome sequence of Corynebacterium casei LMG S-19264T (=DSM 44701T), isolated from a smear-ripened cheese.</title>
        <authorList>
            <consortium name="US DOE Joint Genome Institute (JGI-PGF)"/>
            <person name="Walter F."/>
            <person name="Albersmeier A."/>
            <person name="Kalinowski J."/>
            <person name="Ruckert C."/>
        </authorList>
    </citation>
    <scope>NUCLEOTIDE SEQUENCE</scope>
    <source>
        <strain evidence="10">VKM B-2789</strain>
    </source>
</reference>
<feature type="transmembrane region" description="Helical" evidence="8">
    <location>
        <begin position="395"/>
        <end position="417"/>
    </location>
</feature>
<dbReference type="GO" id="GO:0055085">
    <property type="term" value="P:transmembrane transport"/>
    <property type="evidence" value="ECO:0007669"/>
    <property type="project" value="InterPro"/>
</dbReference>
<dbReference type="RefSeq" id="WP_213364682.1">
    <property type="nucleotide sequence ID" value="NZ_BSFM01000014.1"/>
</dbReference>
<dbReference type="Pfam" id="PF00528">
    <property type="entry name" value="BPD_transp_1"/>
    <property type="match status" value="2"/>
</dbReference>
<dbReference type="CDD" id="cd06261">
    <property type="entry name" value="TM_PBP2"/>
    <property type="match status" value="2"/>
</dbReference>
<feature type="transmembrane region" description="Helical" evidence="8">
    <location>
        <begin position="361"/>
        <end position="383"/>
    </location>
</feature>
<evidence type="ECO:0000259" key="9">
    <source>
        <dbReference type="PROSITE" id="PS50928"/>
    </source>
</evidence>
<feature type="transmembrane region" description="Helical" evidence="8">
    <location>
        <begin position="101"/>
        <end position="123"/>
    </location>
</feature>
<feature type="transmembrane region" description="Helical" evidence="8">
    <location>
        <begin position="294"/>
        <end position="325"/>
    </location>
</feature>
<dbReference type="GO" id="GO:0005886">
    <property type="term" value="C:plasma membrane"/>
    <property type="evidence" value="ECO:0007669"/>
    <property type="project" value="UniProtKB-SubCell"/>
</dbReference>
<feature type="transmembrane region" description="Helical" evidence="8">
    <location>
        <begin position="71"/>
        <end position="94"/>
    </location>
</feature>
<feature type="transmembrane region" description="Helical" evidence="8">
    <location>
        <begin position="191"/>
        <end position="216"/>
    </location>
</feature>
<gene>
    <name evidence="10" type="ORF">GCM10017653_28960</name>
</gene>
<evidence type="ECO:0000256" key="8">
    <source>
        <dbReference type="RuleBase" id="RU363032"/>
    </source>
</evidence>
<feature type="domain" description="ABC transmembrane type-1" evidence="9">
    <location>
        <begin position="67"/>
        <end position="270"/>
    </location>
</feature>
<comment type="subcellular location">
    <subcellularLocation>
        <location evidence="1">Cell inner membrane</location>
        <topology evidence="1">Multi-pass membrane protein</topology>
    </subcellularLocation>
    <subcellularLocation>
        <location evidence="8">Cell membrane</location>
        <topology evidence="8">Multi-pass membrane protein</topology>
    </subcellularLocation>
</comment>
<evidence type="ECO:0000313" key="11">
    <source>
        <dbReference type="Proteomes" id="UP001143330"/>
    </source>
</evidence>
<dbReference type="Gene3D" id="1.10.3720.10">
    <property type="entry name" value="MetI-like"/>
    <property type="match status" value="2"/>
</dbReference>
<evidence type="ECO:0000256" key="5">
    <source>
        <dbReference type="ARBA" id="ARBA00022692"/>
    </source>
</evidence>
<comment type="similarity">
    <text evidence="8">Belongs to the binding-protein-dependent transport system permease family.</text>
</comment>
<accession>A0A9W6JVZ9</accession>
<evidence type="ECO:0000256" key="3">
    <source>
        <dbReference type="ARBA" id="ARBA00022475"/>
    </source>
</evidence>
<evidence type="ECO:0000256" key="4">
    <source>
        <dbReference type="ARBA" id="ARBA00022519"/>
    </source>
</evidence>
<protein>
    <submittedName>
        <fullName evidence="10">ABC transporter permease</fullName>
    </submittedName>
</protein>
<keyword evidence="6 8" id="KW-1133">Transmembrane helix</keyword>
<feature type="transmembrane region" description="Helical" evidence="8">
    <location>
        <begin position="12"/>
        <end position="39"/>
    </location>
</feature>
<evidence type="ECO:0000256" key="6">
    <source>
        <dbReference type="ARBA" id="ARBA00022989"/>
    </source>
</evidence>
<keyword evidence="5 8" id="KW-0812">Transmembrane</keyword>
<feature type="transmembrane region" description="Helical" evidence="8">
    <location>
        <begin position="501"/>
        <end position="520"/>
    </location>
</feature>
<name>A0A9W6JVZ9_9HYPH</name>
<feature type="transmembrane region" description="Helical" evidence="8">
    <location>
        <begin position="477"/>
        <end position="495"/>
    </location>
</feature>
<dbReference type="AlphaFoldDB" id="A0A9W6JVZ9"/>
<feature type="domain" description="ABC transmembrane type-1" evidence="9">
    <location>
        <begin position="357"/>
        <end position="549"/>
    </location>
</feature>
<keyword evidence="2 8" id="KW-0813">Transport</keyword>